<dbReference type="KEGG" id="uam:UABAM_05491"/>
<dbReference type="Proteomes" id="UP000326354">
    <property type="component" value="Chromosome"/>
</dbReference>
<organism evidence="2 3">
    <name type="scientific">Uabimicrobium amorphum</name>
    <dbReference type="NCBI Taxonomy" id="2596890"/>
    <lineage>
        <taxon>Bacteria</taxon>
        <taxon>Pseudomonadati</taxon>
        <taxon>Planctomycetota</taxon>
        <taxon>Candidatus Uabimicrobiia</taxon>
        <taxon>Candidatus Uabimicrobiales</taxon>
        <taxon>Candidatus Uabimicrobiaceae</taxon>
        <taxon>Candidatus Uabimicrobium</taxon>
    </lineage>
</organism>
<name>A0A5S9IS11_UABAM</name>
<keyword evidence="3" id="KW-1185">Reference proteome</keyword>
<gene>
    <name evidence="2" type="ORF">UABAM_05491</name>
</gene>
<evidence type="ECO:0000256" key="1">
    <source>
        <dbReference type="SAM" id="MobiDB-lite"/>
    </source>
</evidence>
<reference evidence="2 3" key="1">
    <citation type="submission" date="2019-08" db="EMBL/GenBank/DDBJ databases">
        <title>Complete genome sequence of Candidatus Uab amorphum.</title>
        <authorList>
            <person name="Shiratori T."/>
            <person name="Suzuki S."/>
            <person name="Kakizawa Y."/>
            <person name="Ishida K."/>
        </authorList>
    </citation>
    <scope>NUCLEOTIDE SEQUENCE [LARGE SCALE GENOMIC DNA]</scope>
    <source>
        <strain evidence="2 3">SRT547</strain>
    </source>
</reference>
<protein>
    <submittedName>
        <fullName evidence="2">Uncharacterized protein</fullName>
    </submittedName>
</protein>
<evidence type="ECO:0000313" key="2">
    <source>
        <dbReference type="EMBL" id="BBM87088.1"/>
    </source>
</evidence>
<evidence type="ECO:0000313" key="3">
    <source>
        <dbReference type="Proteomes" id="UP000326354"/>
    </source>
</evidence>
<accession>A0A5S9IS11</accession>
<dbReference type="AlphaFoldDB" id="A0A5S9IS11"/>
<feature type="region of interest" description="Disordered" evidence="1">
    <location>
        <begin position="52"/>
        <end position="71"/>
    </location>
</feature>
<dbReference type="EMBL" id="AP019860">
    <property type="protein sequence ID" value="BBM87088.1"/>
    <property type="molecule type" value="Genomic_DNA"/>
</dbReference>
<proteinExistence type="predicted"/>
<sequence>MSNTQYYCPICHSHSGCFEHCFDKMYLYYLKHFPQSTPALEIYNRNPNCKSEKANFSSENPLKPLKETDTS</sequence>